<evidence type="ECO:0000256" key="3">
    <source>
        <dbReference type="ARBA" id="ARBA00023163"/>
    </source>
</evidence>
<dbReference type="RefSeq" id="WP_377860731.1">
    <property type="nucleotide sequence ID" value="NZ_JBHLZU010000027.1"/>
</dbReference>
<reference evidence="5 6" key="1">
    <citation type="submission" date="2024-09" db="EMBL/GenBank/DDBJ databases">
        <authorList>
            <person name="Sun Q."/>
            <person name="Mori K."/>
        </authorList>
    </citation>
    <scope>NUCLEOTIDE SEQUENCE [LARGE SCALE GENOMIC DNA]</scope>
    <source>
        <strain evidence="5 6">TBRC 7907</strain>
    </source>
</reference>
<keyword evidence="3" id="KW-0804">Transcription</keyword>
<dbReference type="InterPro" id="IPR039422">
    <property type="entry name" value="MarR/SlyA-like"/>
</dbReference>
<proteinExistence type="predicted"/>
<dbReference type="PROSITE" id="PS01117">
    <property type="entry name" value="HTH_MARR_1"/>
    <property type="match status" value="1"/>
</dbReference>
<evidence type="ECO:0000256" key="1">
    <source>
        <dbReference type="ARBA" id="ARBA00023015"/>
    </source>
</evidence>
<evidence type="ECO:0000313" key="5">
    <source>
        <dbReference type="EMBL" id="MFB9908751.1"/>
    </source>
</evidence>
<dbReference type="PANTHER" id="PTHR33164:SF89">
    <property type="entry name" value="MARR FAMILY REGULATORY PROTEIN"/>
    <property type="match status" value="1"/>
</dbReference>
<dbReference type="SUPFAM" id="SSF46785">
    <property type="entry name" value="Winged helix' DNA-binding domain"/>
    <property type="match status" value="1"/>
</dbReference>
<dbReference type="EMBL" id="JBHLZU010000027">
    <property type="protein sequence ID" value="MFB9908751.1"/>
    <property type="molecule type" value="Genomic_DNA"/>
</dbReference>
<dbReference type="Gene3D" id="1.10.10.10">
    <property type="entry name" value="Winged helix-like DNA-binding domain superfamily/Winged helix DNA-binding domain"/>
    <property type="match status" value="1"/>
</dbReference>
<organism evidence="5 6">
    <name type="scientific">Allokutzneria oryzae</name>
    <dbReference type="NCBI Taxonomy" id="1378989"/>
    <lineage>
        <taxon>Bacteria</taxon>
        <taxon>Bacillati</taxon>
        <taxon>Actinomycetota</taxon>
        <taxon>Actinomycetes</taxon>
        <taxon>Pseudonocardiales</taxon>
        <taxon>Pseudonocardiaceae</taxon>
        <taxon>Allokutzneria</taxon>
    </lineage>
</organism>
<feature type="domain" description="HTH marR-type" evidence="4">
    <location>
        <begin position="18"/>
        <end position="153"/>
    </location>
</feature>
<dbReference type="PROSITE" id="PS50995">
    <property type="entry name" value="HTH_MARR_2"/>
    <property type="match status" value="1"/>
</dbReference>
<dbReference type="InterPro" id="IPR023187">
    <property type="entry name" value="Tscrpt_reg_MarR-type_CS"/>
</dbReference>
<accession>A0ABV6A6F5</accession>
<name>A0ABV6A6F5_9PSEU</name>
<evidence type="ECO:0000259" key="4">
    <source>
        <dbReference type="PROSITE" id="PS50995"/>
    </source>
</evidence>
<sequence>MDEHGDLALPGPGADVASWPTGRLLSVAARMVEHRWHAYLEQHNLTHAGLIALHGLEREPLTQRQLATACRVTDQTMSRTTERLERAGYVRREQDSRDRRRTTVTITDAGRQVLAQAREAERESEALLGSLGDYENFRRELVHLIELVGPSTDR</sequence>
<keyword evidence="1" id="KW-0805">Transcription regulation</keyword>
<dbReference type="PANTHER" id="PTHR33164">
    <property type="entry name" value="TRANSCRIPTIONAL REGULATOR, MARR FAMILY"/>
    <property type="match status" value="1"/>
</dbReference>
<keyword evidence="2" id="KW-0238">DNA-binding</keyword>
<comment type="caution">
    <text evidence="5">The sequence shown here is derived from an EMBL/GenBank/DDBJ whole genome shotgun (WGS) entry which is preliminary data.</text>
</comment>
<dbReference type="PRINTS" id="PR00598">
    <property type="entry name" value="HTHMARR"/>
</dbReference>
<dbReference type="InterPro" id="IPR036388">
    <property type="entry name" value="WH-like_DNA-bd_sf"/>
</dbReference>
<dbReference type="Proteomes" id="UP001589693">
    <property type="component" value="Unassembled WGS sequence"/>
</dbReference>
<keyword evidence="6" id="KW-1185">Reference proteome</keyword>
<gene>
    <name evidence="5" type="ORF">ACFFQA_32845</name>
</gene>
<evidence type="ECO:0000313" key="6">
    <source>
        <dbReference type="Proteomes" id="UP001589693"/>
    </source>
</evidence>
<evidence type="ECO:0000256" key="2">
    <source>
        <dbReference type="ARBA" id="ARBA00023125"/>
    </source>
</evidence>
<dbReference type="Pfam" id="PF12802">
    <property type="entry name" value="MarR_2"/>
    <property type="match status" value="1"/>
</dbReference>
<dbReference type="SMART" id="SM00347">
    <property type="entry name" value="HTH_MARR"/>
    <property type="match status" value="1"/>
</dbReference>
<dbReference type="InterPro" id="IPR000835">
    <property type="entry name" value="HTH_MarR-typ"/>
</dbReference>
<protein>
    <submittedName>
        <fullName evidence="5">MarR family winged helix-turn-helix transcriptional regulator</fullName>
    </submittedName>
</protein>
<dbReference type="InterPro" id="IPR036390">
    <property type="entry name" value="WH_DNA-bd_sf"/>
</dbReference>